<feature type="domain" description="DUF4440" evidence="1">
    <location>
        <begin position="37"/>
        <end position="137"/>
    </location>
</feature>
<accession>A0ABV8PIC7</accession>
<dbReference type="Gene3D" id="3.10.450.50">
    <property type="match status" value="1"/>
</dbReference>
<evidence type="ECO:0000313" key="2">
    <source>
        <dbReference type="EMBL" id="MFC4218878.1"/>
    </source>
</evidence>
<dbReference type="InterPro" id="IPR027843">
    <property type="entry name" value="DUF4440"/>
</dbReference>
<dbReference type="InterPro" id="IPR032710">
    <property type="entry name" value="NTF2-like_dom_sf"/>
</dbReference>
<dbReference type="PROSITE" id="PS51257">
    <property type="entry name" value="PROKAR_LIPOPROTEIN"/>
    <property type="match status" value="1"/>
</dbReference>
<sequence length="151" mass="16480">MMKVEFFRNILAVLVIGLVVSCTSQGEGETLNQQEVLQAVGELDQALIDRDSKTLSSITAPNLSYGHSSGNIQDKQEFIDDVMNGPFRFVSITNEDQSVAISGNTAIVRHILSADATNAGNPAKVRIGIIMVFQKKENNEVVLLARQAYKL</sequence>
<dbReference type="EMBL" id="JBHSCL010000002">
    <property type="protein sequence ID" value="MFC4218878.1"/>
    <property type="molecule type" value="Genomic_DNA"/>
</dbReference>
<name>A0ABV8PIC7_9FLAO</name>
<reference evidence="3" key="1">
    <citation type="journal article" date="2019" name="Int. J. Syst. Evol. Microbiol.">
        <title>The Global Catalogue of Microorganisms (GCM) 10K type strain sequencing project: providing services to taxonomists for standard genome sequencing and annotation.</title>
        <authorList>
            <consortium name="The Broad Institute Genomics Platform"/>
            <consortium name="The Broad Institute Genome Sequencing Center for Infectious Disease"/>
            <person name="Wu L."/>
            <person name="Ma J."/>
        </authorList>
    </citation>
    <scope>NUCLEOTIDE SEQUENCE [LARGE SCALE GENOMIC DNA]</scope>
    <source>
        <strain evidence="3">CGMCC 1.15774</strain>
    </source>
</reference>
<evidence type="ECO:0000259" key="1">
    <source>
        <dbReference type="Pfam" id="PF14534"/>
    </source>
</evidence>
<proteinExistence type="predicted"/>
<evidence type="ECO:0000313" key="3">
    <source>
        <dbReference type="Proteomes" id="UP001595841"/>
    </source>
</evidence>
<keyword evidence="3" id="KW-1185">Reference proteome</keyword>
<gene>
    <name evidence="2" type="ORF">ACFOWS_01960</name>
</gene>
<organism evidence="2 3">
    <name type="scientific">Flagellimonas marina</name>
    <dbReference type="NCBI Taxonomy" id="1775168"/>
    <lineage>
        <taxon>Bacteria</taxon>
        <taxon>Pseudomonadati</taxon>
        <taxon>Bacteroidota</taxon>
        <taxon>Flavobacteriia</taxon>
        <taxon>Flavobacteriales</taxon>
        <taxon>Flavobacteriaceae</taxon>
        <taxon>Flagellimonas</taxon>
    </lineage>
</organism>
<comment type="caution">
    <text evidence="2">The sequence shown here is derived from an EMBL/GenBank/DDBJ whole genome shotgun (WGS) entry which is preliminary data.</text>
</comment>
<dbReference type="Pfam" id="PF14534">
    <property type="entry name" value="DUF4440"/>
    <property type="match status" value="1"/>
</dbReference>
<dbReference type="RefSeq" id="WP_379762249.1">
    <property type="nucleotide sequence ID" value="NZ_JBHSCL010000002.1"/>
</dbReference>
<dbReference type="SUPFAM" id="SSF54427">
    <property type="entry name" value="NTF2-like"/>
    <property type="match status" value="1"/>
</dbReference>
<protein>
    <submittedName>
        <fullName evidence="2">Nuclear transport factor 2 family protein</fullName>
    </submittedName>
</protein>
<dbReference type="Proteomes" id="UP001595841">
    <property type="component" value="Unassembled WGS sequence"/>
</dbReference>